<feature type="transmembrane region" description="Helical" evidence="6">
    <location>
        <begin position="129"/>
        <end position="151"/>
    </location>
</feature>
<feature type="transmembrane region" description="Helical" evidence="6">
    <location>
        <begin position="199"/>
        <end position="225"/>
    </location>
</feature>
<accession>A0ABP7WY64</accession>
<dbReference type="InterPro" id="IPR020846">
    <property type="entry name" value="MFS_dom"/>
</dbReference>
<dbReference type="PANTHER" id="PTHR23504">
    <property type="entry name" value="MAJOR FACILITATOR SUPERFAMILY DOMAIN-CONTAINING PROTEIN 10"/>
    <property type="match status" value="1"/>
</dbReference>
<evidence type="ECO:0000256" key="2">
    <source>
        <dbReference type="ARBA" id="ARBA00022448"/>
    </source>
</evidence>
<organism evidence="8 9">
    <name type="scientific">Mucilaginibacter panaciglaebae</name>
    <dbReference type="NCBI Taxonomy" id="502331"/>
    <lineage>
        <taxon>Bacteria</taxon>
        <taxon>Pseudomonadati</taxon>
        <taxon>Bacteroidota</taxon>
        <taxon>Sphingobacteriia</taxon>
        <taxon>Sphingobacteriales</taxon>
        <taxon>Sphingobacteriaceae</taxon>
        <taxon>Mucilaginibacter</taxon>
    </lineage>
</organism>
<feature type="transmembrane region" description="Helical" evidence="6">
    <location>
        <begin position="72"/>
        <end position="97"/>
    </location>
</feature>
<name>A0ABP7WY64_9SPHI</name>
<dbReference type="Gene3D" id="1.20.1250.20">
    <property type="entry name" value="MFS general substrate transporter like domains"/>
    <property type="match status" value="1"/>
</dbReference>
<dbReference type="PANTHER" id="PTHR23504:SF15">
    <property type="entry name" value="MAJOR FACILITATOR SUPERFAMILY (MFS) PROFILE DOMAIN-CONTAINING PROTEIN"/>
    <property type="match status" value="1"/>
</dbReference>
<keyword evidence="4 6" id="KW-1133">Transmembrane helix</keyword>
<keyword evidence="5 6" id="KW-0472">Membrane</keyword>
<dbReference type="Pfam" id="PF07690">
    <property type="entry name" value="MFS_1"/>
    <property type="match status" value="1"/>
</dbReference>
<comment type="caution">
    <text evidence="8">The sequence shown here is derived from an EMBL/GenBank/DDBJ whole genome shotgun (WGS) entry which is preliminary data.</text>
</comment>
<dbReference type="Proteomes" id="UP001500841">
    <property type="component" value="Unassembled WGS sequence"/>
</dbReference>
<feature type="transmembrane region" description="Helical" evidence="6">
    <location>
        <begin position="157"/>
        <end position="178"/>
    </location>
</feature>
<feature type="domain" description="Major facilitator superfamily (MFS) profile" evidence="7">
    <location>
        <begin position="6"/>
        <end position="386"/>
    </location>
</feature>
<keyword evidence="2" id="KW-0813">Transport</keyword>
<feature type="transmembrane region" description="Helical" evidence="6">
    <location>
        <begin position="245"/>
        <end position="264"/>
    </location>
</feature>
<feature type="transmembrane region" description="Helical" evidence="6">
    <location>
        <begin position="350"/>
        <end position="378"/>
    </location>
</feature>
<evidence type="ECO:0000256" key="5">
    <source>
        <dbReference type="ARBA" id="ARBA00023136"/>
    </source>
</evidence>
<feature type="transmembrane region" description="Helical" evidence="6">
    <location>
        <begin position="6"/>
        <end position="29"/>
    </location>
</feature>
<evidence type="ECO:0000313" key="8">
    <source>
        <dbReference type="EMBL" id="GAA4099174.1"/>
    </source>
</evidence>
<protein>
    <submittedName>
        <fullName evidence="8">Tetracycline resistance MFS efflux pump</fullName>
    </submittedName>
</protein>
<sequence>MKINRVLWILIFVCIIDSMGFGMMIPLIYSYGKQFGLTKQSLGWLTASFSVAQFFATPVLGALSDKYGRKLLLVICLFGTALSFALFGLAGSLIMLFTARIMDGITGGDISVAQAMVTDMSSSENRSKYFGLLGSAFGLGYVIGPAAGGLLSRFGMTVPFFVAAGLSLTAAVLSLIFLKETNNKKRKQARKKTFTYRSLIDVLKWPVIGSAVFTGFLLTTAQFVMLIGFQTYCTDALKLSPTQVGLFYAGFGITGILMQLAIPLINKVISSRSVVLLISTAICLGAMIFSGFAGTIIPFAIGIGVYGLFNGLRNPMLNAIIADHSEESKQGEIMGINQSYVSIGQAVGPAIAGLAAAVSLHAAFYLAGLLILIAFAMCTRLKRQESPS</sequence>
<evidence type="ECO:0000256" key="6">
    <source>
        <dbReference type="SAM" id="Phobius"/>
    </source>
</evidence>
<evidence type="ECO:0000256" key="3">
    <source>
        <dbReference type="ARBA" id="ARBA00022692"/>
    </source>
</evidence>
<comment type="subcellular location">
    <subcellularLocation>
        <location evidence="1">Membrane</location>
        <topology evidence="1">Multi-pass membrane protein</topology>
    </subcellularLocation>
</comment>
<dbReference type="InterPro" id="IPR001958">
    <property type="entry name" value="Tet-R_TetA/multi-R_MdtG-like"/>
</dbReference>
<dbReference type="PRINTS" id="PR01035">
    <property type="entry name" value="TCRTETA"/>
</dbReference>
<reference evidence="9" key="1">
    <citation type="journal article" date="2019" name="Int. J. Syst. Evol. Microbiol.">
        <title>The Global Catalogue of Microorganisms (GCM) 10K type strain sequencing project: providing services to taxonomists for standard genome sequencing and annotation.</title>
        <authorList>
            <consortium name="The Broad Institute Genomics Platform"/>
            <consortium name="The Broad Institute Genome Sequencing Center for Infectious Disease"/>
            <person name="Wu L."/>
            <person name="Ma J."/>
        </authorList>
    </citation>
    <scope>NUCLEOTIDE SEQUENCE [LARGE SCALE GENOMIC DNA]</scope>
    <source>
        <strain evidence="9">JCM 17085</strain>
    </source>
</reference>
<proteinExistence type="predicted"/>
<gene>
    <name evidence="8" type="ORF">GCM10022392_24100</name>
</gene>
<evidence type="ECO:0000259" key="7">
    <source>
        <dbReference type="PROSITE" id="PS50850"/>
    </source>
</evidence>
<dbReference type="InterPro" id="IPR036259">
    <property type="entry name" value="MFS_trans_sf"/>
</dbReference>
<evidence type="ECO:0000313" key="9">
    <source>
        <dbReference type="Proteomes" id="UP001500841"/>
    </source>
</evidence>
<dbReference type="SUPFAM" id="SSF103473">
    <property type="entry name" value="MFS general substrate transporter"/>
    <property type="match status" value="1"/>
</dbReference>
<dbReference type="CDD" id="cd17330">
    <property type="entry name" value="MFS_SLC46_TetA_like"/>
    <property type="match status" value="1"/>
</dbReference>
<dbReference type="InterPro" id="IPR011701">
    <property type="entry name" value="MFS"/>
</dbReference>
<keyword evidence="9" id="KW-1185">Reference proteome</keyword>
<evidence type="ECO:0000256" key="4">
    <source>
        <dbReference type="ARBA" id="ARBA00022989"/>
    </source>
</evidence>
<dbReference type="PROSITE" id="PS50850">
    <property type="entry name" value="MFS"/>
    <property type="match status" value="1"/>
</dbReference>
<keyword evidence="3 6" id="KW-0812">Transmembrane</keyword>
<dbReference type="RefSeq" id="WP_345104690.1">
    <property type="nucleotide sequence ID" value="NZ_BAABCV010000008.1"/>
</dbReference>
<feature type="transmembrane region" description="Helical" evidence="6">
    <location>
        <begin position="276"/>
        <end position="309"/>
    </location>
</feature>
<evidence type="ECO:0000256" key="1">
    <source>
        <dbReference type="ARBA" id="ARBA00004141"/>
    </source>
</evidence>
<dbReference type="EMBL" id="BAABCV010000008">
    <property type="protein sequence ID" value="GAA4099174.1"/>
    <property type="molecule type" value="Genomic_DNA"/>
</dbReference>